<protein>
    <submittedName>
        <fullName evidence="1">Uncharacterized protein</fullName>
    </submittedName>
</protein>
<proteinExistence type="predicted"/>
<sequence>MEFFISQGATLPVLKMQVVKDGVANIQEFMTLIENSTIYFSMINVNTGSYKILNKIAGFVEKTFIDPNAATEYYIYYRFTSFDTTQPGTYKGEFVFLNDSGTEILPLREELIIKIGESFVIT</sequence>
<organism evidence="1">
    <name type="scientific">uncultured Caudovirales phage</name>
    <dbReference type="NCBI Taxonomy" id="2100421"/>
    <lineage>
        <taxon>Viruses</taxon>
        <taxon>Duplodnaviria</taxon>
        <taxon>Heunggongvirae</taxon>
        <taxon>Uroviricota</taxon>
        <taxon>Caudoviricetes</taxon>
        <taxon>Peduoviridae</taxon>
        <taxon>Maltschvirus</taxon>
        <taxon>Maltschvirus maltsch</taxon>
    </lineage>
</organism>
<name>A0A6J5LCT7_9CAUD</name>
<gene>
    <name evidence="1" type="ORF">UFOVP117_21</name>
</gene>
<reference evidence="1" key="1">
    <citation type="submission" date="2020-04" db="EMBL/GenBank/DDBJ databases">
        <authorList>
            <person name="Chiriac C."/>
            <person name="Salcher M."/>
            <person name="Ghai R."/>
            <person name="Kavagutti S V."/>
        </authorList>
    </citation>
    <scope>NUCLEOTIDE SEQUENCE</scope>
</reference>
<accession>A0A6J5LCT7</accession>
<dbReference type="EMBL" id="LR796235">
    <property type="protein sequence ID" value="CAB4129539.1"/>
    <property type="molecule type" value="Genomic_DNA"/>
</dbReference>
<evidence type="ECO:0000313" key="1">
    <source>
        <dbReference type="EMBL" id="CAB4129539.1"/>
    </source>
</evidence>